<evidence type="ECO:0000313" key="3">
    <source>
        <dbReference type="EMBL" id="PTL37112.1"/>
    </source>
</evidence>
<keyword evidence="4" id="KW-1185">Reference proteome</keyword>
<accession>A0A2T4U176</accession>
<dbReference type="InterPro" id="IPR007712">
    <property type="entry name" value="RelE/ParE_toxin"/>
</dbReference>
<keyword evidence="2" id="KW-1277">Toxin-antitoxin system</keyword>
<dbReference type="Pfam" id="PF05016">
    <property type="entry name" value="ParE_toxin"/>
    <property type="match status" value="1"/>
</dbReference>
<dbReference type="Proteomes" id="UP000241436">
    <property type="component" value="Unassembled WGS sequence"/>
</dbReference>
<dbReference type="RefSeq" id="WP_107561016.1">
    <property type="nucleotide sequence ID" value="NZ_NVQC01000008.1"/>
</dbReference>
<dbReference type="InterPro" id="IPR035093">
    <property type="entry name" value="RelE/ParE_toxin_dom_sf"/>
</dbReference>
<reference evidence="4" key="2">
    <citation type="journal article" date="2018" name="Environ. Microbiol.">
        <title>Bloom of a denitrifying methanotroph, 'Candidatus Methylomirabilis limnetica', in a deep stratified lake.</title>
        <authorList>
            <person name="Graf J.S."/>
            <person name="Mayr M.J."/>
            <person name="Marchant H.K."/>
            <person name="Tienken D."/>
            <person name="Hach P.F."/>
            <person name="Brand A."/>
            <person name="Schubert C.J."/>
            <person name="Kuypers M.M."/>
            <person name="Milucka J."/>
        </authorList>
    </citation>
    <scope>NUCLEOTIDE SEQUENCE [LARGE SCALE GENOMIC DNA]</scope>
    <source>
        <strain evidence="4">Zug</strain>
    </source>
</reference>
<dbReference type="AlphaFoldDB" id="A0A2T4U176"/>
<evidence type="ECO:0000256" key="1">
    <source>
        <dbReference type="ARBA" id="ARBA00006226"/>
    </source>
</evidence>
<dbReference type="InterPro" id="IPR051803">
    <property type="entry name" value="TA_system_RelE-like_toxin"/>
</dbReference>
<reference evidence="3 4" key="1">
    <citation type="submission" date="2017-09" db="EMBL/GenBank/DDBJ databases">
        <title>Bloom of a denitrifying methanotroph, Candidatus Methylomirabilis limnetica, in a deep stratified lake.</title>
        <authorList>
            <person name="Graf J.S."/>
            <person name="Marchant H.K."/>
            <person name="Tienken D."/>
            <person name="Hach P.F."/>
            <person name="Brand A."/>
            <person name="Schubert C.J."/>
            <person name="Kuypers M.M."/>
            <person name="Milucka J."/>
        </authorList>
    </citation>
    <scope>NUCLEOTIDE SEQUENCE [LARGE SCALE GENOMIC DNA]</scope>
    <source>
        <strain evidence="3 4">Zug</strain>
    </source>
</reference>
<evidence type="ECO:0000313" key="4">
    <source>
        <dbReference type="Proteomes" id="UP000241436"/>
    </source>
</evidence>
<gene>
    <name evidence="3" type="ORF">CLG94_00845</name>
</gene>
<dbReference type="Gene3D" id="3.30.2310.20">
    <property type="entry name" value="RelE-like"/>
    <property type="match status" value="1"/>
</dbReference>
<evidence type="ECO:0000256" key="2">
    <source>
        <dbReference type="ARBA" id="ARBA00022649"/>
    </source>
</evidence>
<dbReference type="OrthoDB" id="9798046at2"/>
<comment type="caution">
    <text evidence="3">The sequence shown here is derived from an EMBL/GenBank/DDBJ whole genome shotgun (WGS) entry which is preliminary data.</text>
</comment>
<protein>
    <submittedName>
        <fullName evidence="3">Plasmid stabilization protein</fullName>
    </submittedName>
</protein>
<dbReference type="PANTHER" id="PTHR33755">
    <property type="entry name" value="TOXIN PARE1-RELATED"/>
    <property type="match status" value="1"/>
</dbReference>
<organism evidence="3 4">
    <name type="scientific">Candidatus Methylomirabilis limnetica</name>
    <dbReference type="NCBI Taxonomy" id="2033718"/>
    <lineage>
        <taxon>Bacteria</taxon>
        <taxon>Candidatus Methylomirabilota</taxon>
        <taxon>Candidatus Methylomirabilia</taxon>
        <taxon>Candidatus Methylomirabilales</taxon>
        <taxon>Candidatus Methylomirabilaceae</taxon>
        <taxon>Candidatus Methylomirabilis</taxon>
    </lineage>
</organism>
<dbReference type="EMBL" id="NVQC01000008">
    <property type="protein sequence ID" value="PTL37112.1"/>
    <property type="molecule type" value="Genomic_DNA"/>
</dbReference>
<comment type="similarity">
    <text evidence="1">Belongs to the RelE toxin family.</text>
</comment>
<sequence>MAEIRWTEEAHRWLRDIHDYIAADNPVATQKVVSGIYEKVQVLRRFPEIGYKYRTEAEGEIRILLYGHYRIAYLLRSTSGNDMGAVLLRHS</sequence>
<name>A0A2T4U176_9BACT</name>
<proteinExistence type="inferred from homology"/>